<keyword evidence="1" id="KW-0472">Membrane</keyword>
<dbReference type="EMBL" id="JACSQK010000007">
    <property type="protein sequence ID" value="MBD7961846.1"/>
    <property type="molecule type" value="Genomic_DNA"/>
</dbReference>
<keyword evidence="3" id="KW-1185">Reference proteome</keyword>
<comment type="caution">
    <text evidence="2">The sequence shown here is derived from an EMBL/GenBank/DDBJ whole genome shotgun (WGS) entry which is preliminary data.</text>
</comment>
<proteinExistence type="predicted"/>
<dbReference type="Proteomes" id="UP000634919">
    <property type="component" value="Unassembled WGS sequence"/>
</dbReference>
<dbReference type="Pfam" id="PF20398">
    <property type="entry name" value="DUF6691"/>
    <property type="match status" value="1"/>
</dbReference>
<feature type="transmembrane region" description="Helical" evidence="1">
    <location>
        <begin position="80"/>
        <end position="100"/>
    </location>
</feature>
<protein>
    <submittedName>
        <fullName evidence="2">YeeE/YedE family protein</fullName>
    </submittedName>
</protein>
<feature type="transmembrane region" description="Helical" evidence="1">
    <location>
        <begin position="116"/>
        <end position="134"/>
    </location>
</feature>
<reference evidence="2 3" key="1">
    <citation type="submission" date="2020-08" db="EMBL/GenBank/DDBJ databases">
        <title>A Genomic Blueprint of the Chicken Gut Microbiome.</title>
        <authorList>
            <person name="Gilroy R."/>
            <person name="Ravi A."/>
            <person name="Getino M."/>
            <person name="Pursley I."/>
            <person name="Horton D.L."/>
            <person name="Alikhan N.-F."/>
            <person name="Baker D."/>
            <person name="Gharbi K."/>
            <person name="Hall N."/>
            <person name="Watson M."/>
            <person name="Adriaenssens E.M."/>
            <person name="Foster-Nyarko E."/>
            <person name="Jarju S."/>
            <person name="Secka A."/>
            <person name="Antonio M."/>
            <person name="Oren A."/>
            <person name="Chaudhuri R."/>
            <person name="La Ragione R.M."/>
            <person name="Hildebrand F."/>
            <person name="Pallen M.J."/>
        </authorList>
    </citation>
    <scope>NUCLEOTIDE SEQUENCE [LARGE SCALE GENOMIC DNA]</scope>
    <source>
        <strain evidence="2 3">Sa2CVA6</strain>
    </source>
</reference>
<organism evidence="2 3">
    <name type="scientific">Comamonas avium</name>
    <dbReference type="NCBI Taxonomy" id="2762231"/>
    <lineage>
        <taxon>Bacteria</taxon>
        <taxon>Pseudomonadati</taxon>
        <taxon>Pseudomonadota</taxon>
        <taxon>Betaproteobacteria</taxon>
        <taxon>Burkholderiales</taxon>
        <taxon>Comamonadaceae</taxon>
        <taxon>Comamonas</taxon>
    </lineage>
</organism>
<sequence length="141" mass="14661">MTAFVALAAGLVFGLGLILSGMGNPAKVQNFLDFFGVWDPSLVLVMGGAIAIGLIAFTWAKKRTTSVLGAPMQLPTSTALDARLLSGAAMFGVGWGLAGFCPGPAVMNLLTGHSEVWLFVAAMLVGMLAQHGWARARKQAQ</sequence>
<evidence type="ECO:0000256" key="1">
    <source>
        <dbReference type="SAM" id="Phobius"/>
    </source>
</evidence>
<dbReference type="RefSeq" id="WP_191724252.1">
    <property type="nucleotide sequence ID" value="NZ_JACSQK010000007.1"/>
</dbReference>
<name>A0ABR8SED3_9BURK</name>
<keyword evidence="1" id="KW-0812">Transmembrane</keyword>
<evidence type="ECO:0000313" key="2">
    <source>
        <dbReference type="EMBL" id="MBD7961846.1"/>
    </source>
</evidence>
<dbReference type="InterPro" id="IPR046513">
    <property type="entry name" value="DUF6691"/>
</dbReference>
<keyword evidence="1" id="KW-1133">Transmembrane helix</keyword>
<feature type="transmembrane region" description="Helical" evidence="1">
    <location>
        <begin position="41"/>
        <end position="60"/>
    </location>
</feature>
<accession>A0ABR8SED3</accession>
<gene>
    <name evidence="2" type="ORF">H9646_15340</name>
</gene>
<evidence type="ECO:0000313" key="3">
    <source>
        <dbReference type="Proteomes" id="UP000634919"/>
    </source>
</evidence>